<comment type="function">
    <text evidence="14">Catalyzes the reversible transamination between alanine and 2-oxoglutarate to form pyruvate and glutamate. Participates in cellular nitrogen metabolism and also in liver gluconeogenesis starting with precursors transported from skeletal muscles.</text>
</comment>
<evidence type="ECO:0000256" key="4">
    <source>
        <dbReference type="ARBA" id="ARBA00022490"/>
    </source>
</evidence>
<evidence type="ECO:0000256" key="15">
    <source>
        <dbReference type="ARBA" id="ARBA00074120"/>
    </source>
</evidence>
<keyword evidence="6" id="KW-0032">Aminotransferase</keyword>
<keyword evidence="9" id="KW-0007">Acetylation</keyword>
<gene>
    <name evidence="21" type="primary">LOC115481229</name>
</gene>
<dbReference type="GO" id="GO:0030170">
    <property type="term" value="F:pyridoxal phosphate binding"/>
    <property type="evidence" value="ECO:0007669"/>
    <property type="project" value="InterPro"/>
</dbReference>
<evidence type="ECO:0000256" key="14">
    <source>
        <dbReference type="ARBA" id="ARBA00059280"/>
    </source>
</evidence>
<evidence type="ECO:0000256" key="17">
    <source>
        <dbReference type="ARBA" id="ARBA00080231"/>
    </source>
</evidence>
<evidence type="ECO:0000256" key="7">
    <source>
        <dbReference type="ARBA" id="ARBA00022679"/>
    </source>
</evidence>
<dbReference type="OrthoDB" id="7042322at2759"/>
<dbReference type="Proteomes" id="UP000515156">
    <property type="component" value="Chromosome 1"/>
</dbReference>
<reference evidence="21" key="1">
    <citation type="submission" date="2025-08" db="UniProtKB">
        <authorList>
            <consortium name="RefSeq"/>
        </authorList>
    </citation>
    <scope>IDENTIFICATION</scope>
</reference>
<dbReference type="InterPro" id="IPR015424">
    <property type="entry name" value="PyrdxlP-dep_Trfase"/>
</dbReference>
<evidence type="ECO:0000256" key="3">
    <source>
        <dbReference type="ARBA" id="ARBA00011738"/>
    </source>
</evidence>
<evidence type="ECO:0000256" key="12">
    <source>
        <dbReference type="ARBA" id="ARBA00026106"/>
    </source>
</evidence>
<dbReference type="UniPathway" id="UPA00528">
    <property type="reaction ID" value="UER00586"/>
</dbReference>
<sequence length="482" mass="53623">MQSRKKVLSVESMNPNVKGIKLPIADQLVKRAEELQQDLKQGGEGRPFSEIMKCHIGDLYGMGQKPITFVQQVAAICAYPELLQSASMPEDSKRKAQSILQGLEGFGIGGYNLSYISYSIPEKVAKFIERRDGGIPSNPRNIVTYHGATLCIRSVMGLVATNEPLKTGVLVPVPHYPVYTNALVLADVVKVPYQLDEGNDWVLDVQELRRALQEGREHCIPKVLCIINPGNPTGQVQSRKCIEDVIRFAAEESLLLFADEVLQDLVFGAGHDFHSFKKVLFEMGPKYSSRVQLISCFSISQGFIGEYGLSAGCIEYVNIDPLVMDCTTNTITPGHPTVLGHIAMDILMAPPLPGDPSYHSFMEEKQRTIESLAENARLMEEIFCQVPGIYCSPIRGSMYAFPRIDIPEKAVKQAQEEGMEPDVFFCYKLLEETGVILAAGSAFGQAEGTYHFRLTFLPPKKKLKTILQSIKDFQKKFLEEYS</sequence>
<evidence type="ECO:0000259" key="19">
    <source>
        <dbReference type="Pfam" id="PF00155"/>
    </source>
</evidence>
<evidence type="ECO:0000256" key="5">
    <source>
        <dbReference type="ARBA" id="ARBA00022553"/>
    </source>
</evidence>
<dbReference type="InParanoid" id="A0A6P7ZRS1"/>
<evidence type="ECO:0000256" key="13">
    <source>
        <dbReference type="ARBA" id="ARBA00047412"/>
    </source>
</evidence>
<comment type="pathway">
    <text evidence="10">Amino-acid degradation; L-alanine degradation via transaminase pathway; pyruvate from L-alanine: step 1/1.</text>
</comment>
<proteinExistence type="inferred from homology"/>
<dbReference type="FunFam" id="1.10.287.1970:FF:000001">
    <property type="entry name" value="Alanine aminotransferase 2"/>
    <property type="match status" value="1"/>
</dbReference>
<keyword evidence="20" id="KW-1185">Reference proteome</keyword>
<dbReference type="RefSeq" id="XP_030076200.1">
    <property type="nucleotide sequence ID" value="XM_030220340.1"/>
</dbReference>
<dbReference type="AlphaFoldDB" id="A0A6P7ZRS1"/>
<keyword evidence="5" id="KW-0597">Phosphoprotein</keyword>
<evidence type="ECO:0000256" key="6">
    <source>
        <dbReference type="ARBA" id="ARBA00022576"/>
    </source>
</evidence>
<comment type="subunit">
    <text evidence="3">Homodimer.</text>
</comment>
<dbReference type="Gene3D" id="3.40.640.10">
    <property type="entry name" value="Type I PLP-dependent aspartate aminotransferase-like (Major domain)"/>
    <property type="match status" value="1"/>
</dbReference>
<dbReference type="PANTHER" id="PTHR11751:SF308">
    <property type="entry name" value="ALANINE AMINOTRANSFERASE 1"/>
    <property type="match status" value="1"/>
</dbReference>
<evidence type="ECO:0000256" key="2">
    <source>
        <dbReference type="ARBA" id="ARBA00004496"/>
    </source>
</evidence>
<dbReference type="InterPro" id="IPR004839">
    <property type="entry name" value="Aminotransferase_I/II_large"/>
</dbReference>
<dbReference type="GO" id="GO:0004021">
    <property type="term" value="F:L-alanine:2-oxoglutarate aminotransferase activity"/>
    <property type="evidence" value="ECO:0007669"/>
    <property type="project" value="UniProtKB-EC"/>
</dbReference>
<dbReference type="GO" id="GO:0042853">
    <property type="term" value="P:L-alanine catabolic process"/>
    <property type="evidence" value="ECO:0007669"/>
    <property type="project" value="UniProtKB-UniPathway"/>
</dbReference>
<organism evidence="20 21">
    <name type="scientific">Microcaecilia unicolor</name>
    <dbReference type="NCBI Taxonomy" id="1415580"/>
    <lineage>
        <taxon>Eukaryota</taxon>
        <taxon>Metazoa</taxon>
        <taxon>Chordata</taxon>
        <taxon>Craniata</taxon>
        <taxon>Vertebrata</taxon>
        <taxon>Euteleostomi</taxon>
        <taxon>Amphibia</taxon>
        <taxon>Gymnophiona</taxon>
        <taxon>Siphonopidae</taxon>
        <taxon>Microcaecilia</taxon>
    </lineage>
</organism>
<dbReference type="Gene3D" id="1.10.287.1970">
    <property type="match status" value="1"/>
</dbReference>
<dbReference type="GeneID" id="115481229"/>
<evidence type="ECO:0000256" key="1">
    <source>
        <dbReference type="ARBA" id="ARBA00001933"/>
    </source>
</evidence>
<evidence type="ECO:0000256" key="18">
    <source>
        <dbReference type="ARBA" id="ARBA00082842"/>
    </source>
</evidence>
<dbReference type="PANTHER" id="PTHR11751">
    <property type="entry name" value="ALANINE AMINOTRANSFERASE"/>
    <property type="match status" value="1"/>
</dbReference>
<keyword evidence="7" id="KW-0808">Transferase</keyword>
<dbReference type="Gene3D" id="3.90.1150.10">
    <property type="entry name" value="Aspartate Aminotransferase, domain 1"/>
    <property type="match status" value="1"/>
</dbReference>
<comment type="cofactor">
    <cofactor evidence="1">
        <name>pyridoxal 5'-phosphate</name>
        <dbReference type="ChEBI" id="CHEBI:597326"/>
    </cofactor>
</comment>
<accession>A0A6P7ZRS1</accession>
<comment type="catalytic activity">
    <reaction evidence="13">
        <text>L-alanine + 2-oxoglutarate = pyruvate + L-glutamate</text>
        <dbReference type="Rhea" id="RHEA:19453"/>
        <dbReference type="ChEBI" id="CHEBI:15361"/>
        <dbReference type="ChEBI" id="CHEBI:16810"/>
        <dbReference type="ChEBI" id="CHEBI:29985"/>
        <dbReference type="ChEBI" id="CHEBI:57972"/>
        <dbReference type="EC" id="2.6.1.2"/>
    </reaction>
</comment>
<dbReference type="FunFam" id="3.40.640.10:FF:000236">
    <property type="entry name" value="Alanine aminotransferase 2"/>
    <property type="match status" value="1"/>
</dbReference>
<evidence type="ECO:0000256" key="16">
    <source>
        <dbReference type="ARBA" id="ARBA00076222"/>
    </source>
</evidence>
<dbReference type="EC" id="2.6.1.2" evidence="12"/>
<dbReference type="GO" id="GO:0005737">
    <property type="term" value="C:cytoplasm"/>
    <property type="evidence" value="ECO:0007669"/>
    <property type="project" value="UniProtKB-SubCell"/>
</dbReference>
<name>A0A6P7ZRS1_9AMPH</name>
<dbReference type="InterPro" id="IPR015421">
    <property type="entry name" value="PyrdxlP-dep_Trfase_major"/>
</dbReference>
<comment type="subcellular location">
    <subcellularLocation>
        <location evidence="2">Cytoplasm</location>
    </subcellularLocation>
</comment>
<evidence type="ECO:0000256" key="9">
    <source>
        <dbReference type="ARBA" id="ARBA00022990"/>
    </source>
</evidence>
<dbReference type="Pfam" id="PF00155">
    <property type="entry name" value="Aminotran_1_2"/>
    <property type="match status" value="1"/>
</dbReference>
<protein>
    <recommendedName>
        <fullName evidence="15">Alanine aminotransferase 1</fullName>
        <ecNumber evidence="12">2.6.1.2</ecNumber>
    </recommendedName>
    <alternativeName>
        <fullName evidence="17">Glutamate pyruvate transaminase 1</fullName>
    </alternativeName>
    <alternativeName>
        <fullName evidence="16">Glutamic--alanine transaminase 1</fullName>
    </alternativeName>
    <alternativeName>
        <fullName evidence="18">Glutamic--pyruvic transaminase 1</fullName>
    </alternativeName>
</protein>
<evidence type="ECO:0000256" key="10">
    <source>
        <dbReference type="ARBA" id="ARBA00025708"/>
    </source>
</evidence>
<evidence type="ECO:0000256" key="8">
    <source>
        <dbReference type="ARBA" id="ARBA00022898"/>
    </source>
</evidence>
<evidence type="ECO:0000256" key="11">
    <source>
        <dbReference type="ARBA" id="ARBA00025785"/>
    </source>
</evidence>
<feature type="domain" description="Aminotransferase class I/classII large" evidence="19">
    <location>
        <begin position="110"/>
        <end position="470"/>
    </location>
</feature>
<comment type="similarity">
    <text evidence="11">Belongs to the class-I pyridoxal-phosphate-dependent aminotransferase family. Alanine aminotransferase subfamily.</text>
</comment>
<dbReference type="FunFam" id="3.90.1150.10:FF:000345">
    <property type="entry name" value="Alanine aminotransferase 2"/>
    <property type="match status" value="1"/>
</dbReference>
<keyword evidence="4" id="KW-0963">Cytoplasm</keyword>
<evidence type="ECO:0000313" key="20">
    <source>
        <dbReference type="Proteomes" id="UP000515156"/>
    </source>
</evidence>
<evidence type="ECO:0000313" key="21">
    <source>
        <dbReference type="RefSeq" id="XP_030076200.1"/>
    </source>
</evidence>
<dbReference type="InterPro" id="IPR045088">
    <property type="entry name" value="ALAT1/2-like"/>
</dbReference>
<dbReference type="InterPro" id="IPR015422">
    <property type="entry name" value="PyrdxlP-dep_Trfase_small"/>
</dbReference>
<dbReference type="KEGG" id="muo:115481229"/>
<keyword evidence="8" id="KW-0663">Pyridoxal phosphate</keyword>
<dbReference type="SUPFAM" id="SSF53383">
    <property type="entry name" value="PLP-dependent transferases"/>
    <property type="match status" value="1"/>
</dbReference>
<dbReference type="CDD" id="cd00609">
    <property type="entry name" value="AAT_like"/>
    <property type="match status" value="1"/>
</dbReference>